<feature type="transmembrane region" description="Helical" evidence="5">
    <location>
        <begin position="92"/>
        <end position="113"/>
    </location>
</feature>
<reference evidence="6" key="1">
    <citation type="submission" date="2025-05" db="UniProtKB">
        <authorList>
            <consortium name="RefSeq"/>
        </authorList>
    </citation>
    <scope>NUCLEOTIDE SEQUENCE [LARGE SCALE GENOMIC DNA]</scope>
</reference>
<evidence type="ECO:0000313" key="6">
    <source>
        <dbReference type="Proteomes" id="UP001652623"/>
    </source>
</evidence>
<accession>A0A6P6G5Y8</accession>
<evidence type="ECO:0000313" key="7">
    <source>
        <dbReference type="RefSeq" id="XP_024929508.3"/>
    </source>
</evidence>
<evidence type="ECO:0000256" key="4">
    <source>
        <dbReference type="ARBA" id="ARBA00023136"/>
    </source>
</evidence>
<dbReference type="GO" id="GO:0045039">
    <property type="term" value="P:protein insertion into mitochondrial inner membrane"/>
    <property type="evidence" value="ECO:0007669"/>
    <property type="project" value="InterPro"/>
</dbReference>
<evidence type="ECO:0000256" key="3">
    <source>
        <dbReference type="ARBA" id="ARBA00022989"/>
    </source>
</evidence>
<dbReference type="InParanoid" id="A0A6P6G5Y8"/>
<protein>
    <submittedName>
        <fullName evidence="7">Uncharacterized protein LOC107418244 isoform X1</fullName>
    </submittedName>
</protein>
<sequence length="199" mass="21531">MDPKTLEGEAPSSSSSSSYGWKERIFIPALLAGIVGGGVGLVSKHRKIHGLANISATYATNFAIVTGCYYGAREIVMRSRLSHPDDLLNSAFAGFGTGAILGRLQVVLFLGILGGKYGAVKYSVIFSVVGTTVDYATIKLKPVLRSYTESILGKDGAGFKWPEWSPIQVLDEEKLAAKRAREKELYSQRILGKINKEES</sequence>
<keyword evidence="2 5" id="KW-0812">Transmembrane</keyword>
<name>A0A6P6G5Y8_ZIZJJ</name>
<dbReference type="PANTHER" id="PTHR14110">
    <property type="entry name" value="MITOCHONDRIAL IMPORT INNER MEMBRANE TRANSLOCASE SUBUNIT TIM22"/>
    <property type="match status" value="1"/>
</dbReference>
<evidence type="ECO:0000256" key="2">
    <source>
        <dbReference type="ARBA" id="ARBA00022692"/>
    </source>
</evidence>
<keyword evidence="6" id="KW-1185">Reference proteome</keyword>
<dbReference type="InterPro" id="IPR039175">
    <property type="entry name" value="TIM22"/>
</dbReference>
<organism evidence="6 7">
    <name type="scientific">Ziziphus jujuba</name>
    <name type="common">Chinese jujube</name>
    <name type="synonym">Ziziphus sativa</name>
    <dbReference type="NCBI Taxonomy" id="326968"/>
    <lineage>
        <taxon>Eukaryota</taxon>
        <taxon>Viridiplantae</taxon>
        <taxon>Streptophyta</taxon>
        <taxon>Embryophyta</taxon>
        <taxon>Tracheophyta</taxon>
        <taxon>Spermatophyta</taxon>
        <taxon>Magnoliopsida</taxon>
        <taxon>eudicotyledons</taxon>
        <taxon>Gunneridae</taxon>
        <taxon>Pentapetalae</taxon>
        <taxon>rosids</taxon>
        <taxon>fabids</taxon>
        <taxon>Rosales</taxon>
        <taxon>Rhamnaceae</taxon>
        <taxon>Paliureae</taxon>
        <taxon>Ziziphus</taxon>
    </lineage>
</organism>
<proteinExistence type="predicted"/>
<dbReference type="PANTHER" id="PTHR14110:SF10">
    <property type="entry name" value="OS04G0376100 PROTEIN"/>
    <property type="match status" value="1"/>
</dbReference>
<dbReference type="GeneID" id="107418244"/>
<dbReference type="RefSeq" id="XP_024929508.3">
    <property type="nucleotide sequence ID" value="XM_025073740.3"/>
</dbReference>
<dbReference type="GO" id="GO:0030943">
    <property type="term" value="F:mitochondrion targeting sequence binding"/>
    <property type="evidence" value="ECO:0007669"/>
    <property type="project" value="TreeGrafter"/>
</dbReference>
<dbReference type="GO" id="GO:0042721">
    <property type="term" value="C:TIM22 mitochondrial import inner membrane insertion complex"/>
    <property type="evidence" value="ECO:0007669"/>
    <property type="project" value="InterPro"/>
</dbReference>
<dbReference type="FunCoup" id="A0A6P6G5Y8">
    <property type="interactions" value="1495"/>
</dbReference>
<evidence type="ECO:0000256" key="5">
    <source>
        <dbReference type="SAM" id="Phobius"/>
    </source>
</evidence>
<dbReference type="Proteomes" id="UP001652623">
    <property type="component" value="Chromosome 2"/>
</dbReference>
<evidence type="ECO:0000256" key="1">
    <source>
        <dbReference type="ARBA" id="ARBA00004141"/>
    </source>
</evidence>
<comment type="subcellular location">
    <subcellularLocation>
        <location evidence="1">Membrane</location>
        <topology evidence="1">Multi-pass membrane protein</topology>
    </subcellularLocation>
</comment>
<dbReference type="AlphaFoldDB" id="A0A6P6G5Y8"/>
<keyword evidence="4 5" id="KW-0472">Membrane</keyword>
<feature type="transmembrane region" description="Helical" evidence="5">
    <location>
        <begin position="50"/>
        <end position="72"/>
    </location>
</feature>
<dbReference type="GO" id="GO:0008320">
    <property type="term" value="F:protein transmembrane transporter activity"/>
    <property type="evidence" value="ECO:0007669"/>
    <property type="project" value="TreeGrafter"/>
</dbReference>
<gene>
    <name evidence="7" type="primary">LOC107418244</name>
</gene>
<keyword evidence="3 5" id="KW-1133">Transmembrane helix</keyword>
<reference evidence="7" key="2">
    <citation type="submission" date="2025-08" db="UniProtKB">
        <authorList>
            <consortium name="RefSeq"/>
        </authorList>
    </citation>
    <scope>IDENTIFICATION</scope>
    <source>
        <tissue evidence="7">Seedling</tissue>
    </source>
</reference>
<feature type="transmembrane region" description="Helical" evidence="5">
    <location>
        <begin position="25"/>
        <end position="43"/>
    </location>
</feature>